<dbReference type="RefSeq" id="WP_110233018.1">
    <property type="nucleotide sequence ID" value="NZ_CP023994.1"/>
</dbReference>
<gene>
    <name evidence="2" type="ORF">AURMO_00534</name>
</gene>
<dbReference type="OrthoDB" id="3211023at2"/>
<dbReference type="EMBL" id="CP023994">
    <property type="protein sequence ID" value="AWR21147.1"/>
    <property type="molecule type" value="Genomic_DNA"/>
</dbReference>
<dbReference type="AlphaFoldDB" id="A0A2Z3RWC8"/>
<organism evidence="2 3">
    <name type="scientific">Aurantimicrobium photophilum</name>
    <dbReference type="NCBI Taxonomy" id="1987356"/>
    <lineage>
        <taxon>Bacteria</taxon>
        <taxon>Bacillati</taxon>
        <taxon>Actinomycetota</taxon>
        <taxon>Actinomycetes</taxon>
        <taxon>Micrococcales</taxon>
        <taxon>Microbacteriaceae</taxon>
        <taxon>Aurantimicrobium</taxon>
    </lineage>
</organism>
<evidence type="ECO:0000313" key="2">
    <source>
        <dbReference type="EMBL" id="AWR21147.1"/>
    </source>
</evidence>
<sequence>MSAQLPPNGTELEANGISLDLQIPERAVRGHVEIDGYKLATISIEPVGEHVGTALLIPGYTSSADTFNGLLQPLSERGYKVVTFSQRGQCLSEGPDDTAGYELPRLGQDIHEVIQKLGLGTHVHLLGHSFGGVVSIEAVLQDHSPFASLTMWNSGPRNMGRDLLEQRAGLIEHGPRAYFVGNQLATGNDPEADLKGELNVIEQYYYDRLMSTNPAQLEAGINILIDQVDRTLELSRTGIPVLVSHGANDDAWPIEMQRVMAEQLGADYWVIANAGHSAHADRTHASAQLLATFWDEH</sequence>
<evidence type="ECO:0000313" key="3">
    <source>
        <dbReference type="Proteomes" id="UP000246894"/>
    </source>
</evidence>
<feature type="domain" description="AB hydrolase-1" evidence="1">
    <location>
        <begin position="55"/>
        <end position="281"/>
    </location>
</feature>
<keyword evidence="3" id="KW-1185">Reference proteome</keyword>
<dbReference type="SUPFAM" id="SSF53474">
    <property type="entry name" value="alpha/beta-Hydrolases"/>
    <property type="match status" value="1"/>
</dbReference>
<protein>
    <submittedName>
        <fullName evidence="2">Short chain dehydrogenase</fullName>
    </submittedName>
</protein>
<dbReference type="Pfam" id="PF00561">
    <property type="entry name" value="Abhydrolase_1"/>
    <property type="match status" value="1"/>
</dbReference>
<dbReference type="InterPro" id="IPR000073">
    <property type="entry name" value="AB_hydrolase_1"/>
</dbReference>
<reference evidence="2 3" key="1">
    <citation type="submission" date="2017-10" db="EMBL/GenBank/DDBJ databases">
        <title>Genome of an Actinobacterium that displays light-enhanced growth.</title>
        <authorList>
            <person name="Maresca J.A."/>
            <person name="Hempel P."/>
            <person name="Shevchenko O."/>
            <person name="Miller K.J."/>
            <person name="Hahn M.W."/>
        </authorList>
    </citation>
    <scope>NUCLEOTIDE SEQUENCE [LARGE SCALE GENOMIC DNA]</scope>
    <source>
        <strain evidence="2 3">MWH-Mo1</strain>
    </source>
</reference>
<proteinExistence type="predicted"/>
<dbReference type="PANTHER" id="PTHR43798:SF33">
    <property type="entry name" value="HYDROLASE, PUTATIVE (AFU_ORTHOLOGUE AFUA_2G14860)-RELATED"/>
    <property type="match status" value="1"/>
</dbReference>
<name>A0A2Z3RWC8_9MICO</name>
<dbReference type="GO" id="GO:0003824">
    <property type="term" value="F:catalytic activity"/>
    <property type="evidence" value="ECO:0007669"/>
    <property type="project" value="UniProtKB-ARBA"/>
</dbReference>
<evidence type="ECO:0000259" key="1">
    <source>
        <dbReference type="Pfam" id="PF00561"/>
    </source>
</evidence>
<dbReference type="InterPro" id="IPR050266">
    <property type="entry name" value="AB_hydrolase_sf"/>
</dbReference>
<dbReference type="InterPro" id="IPR029058">
    <property type="entry name" value="AB_hydrolase_fold"/>
</dbReference>
<accession>A0A2Z3RWC8</accession>
<dbReference type="GO" id="GO:0016020">
    <property type="term" value="C:membrane"/>
    <property type="evidence" value="ECO:0007669"/>
    <property type="project" value="TreeGrafter"/>
</dbReference>
<dbReference type="Gene3D" id="3.40.50.1820">
    <property type="entry name" value="alpha/beta hydrolase"/>
    <property type="match status" value="1"/>
</dbReference>
<dbReference type="PANTHER" id="PTHR43798">
    <property type="entry name" value="MONOACYLGLYCEROL LIPASE"/>
    <property type="match status" value="1"/>
</dbReference>
<dbReference type="KEGG" id="aum:AURMO_00534"/>
<dbReference type="Proteomes" id="UP000246894">
    <property type="component" value="Chromosome"/>
</dbReference>